<keyword evidence="3" id="KW-1185">Reference proteome</keyword>
<evidence type="ECO:0000256" key="1">
    <source>
        <dbReference type="SAM" id="Phobius"/>
    </source>
</evidence>
<name>A0A9W7W2P4_9PEZI</name>
<evidence type="ECO:0000313" key="3">
    <source>
        <dbReference type="Proteomes" id="UP001138500"/>
    </source>
</evidence>
<reference evidence="2 3" key="2">
    <citation type="journal article" date="2021" name="Curr. Genet.">
        <title>Genetic response to nitrogen starvation in the aggressive Eucalyptus foliar pathogen Teratosphaeria destructans.</title>
        <authorList>
            <person name="Havenga M."/>
            <person name="Wingfield B.D."/>
            <person name="Wingfield M.J."/>
            <person name="Dreyer L.L."/>
            <person name="Roets F."/>
            <person name="Aylward J."/>
        </authorList>
    </citation>
    <scope>NUCLEOTIDE SEQUENCE [LARGE SCALE GENOMIC DNA]</scope>
    <source>
        <strain evidence="2">CMW44962</strain>
    </source>
</reference>
<protein>
    <submittedName>
        <fullName evidence="2">Uncharacterized protein</fullName>
    </submittedName>
</protein>
<accession>A0A9W7W2P4</accession>
<keyword evidence="1" id="KW-0472">Membrane</keyword>
<proteinExistence type="predicted"/>
<gene>
    <name evidence="2" type="ORF">Tdes44962_MAKER02602</name>
</gene>
<dbReference type="AlphaFoldDB" id="A0A9W7W2P4"/>
<keyword evidence="1" id="KW-1133">Transmembrane helix</keyword>
<reference evidence="2 3" key="1">
    <citation type="journal article" date="2018" name="IMA Fungus">
        <title>IMA Genome-F 10: Nine draft genome sequences of Claviceps purpurea s.lat., including C. arundinis, C. humidiphila, and C. cf. spartinae, pseudomolecules for the pitch canker pathogen Fusarium circinatum, draft genome of Davidsoniella eucalypti, Grosmannia galeiformis, Quambalaria eucalypti, and Teratosphaeria destructans.</title>
        <authorList>
            <person name="Wingfield B.D."/>
            <person name="Liu M."/>
            <person name="Nguyen H.D."/>
            <person name="Lane F.A."/>
            <person name="Morgan S.W."/>
            <person name="De Vos L."/>
            <person name="Wilken P.M."/>
            <person name="Duong T.A."/>
            <person name="Aylward J."/>
            <person name="Coetzee M.P."/>
            <person name="Dadej K."/>
            <person name="De Beer Z.W."/>
            <person name="Findlay W."/>
            <person name="Havenga M."/>
            <person name="Kolarik M."/>
            <person name="Menzies J.G."/>
            <person name="Naidoo K."/>
            <person name="Pochopski O."/>
            <person name="Shoukouhi P."/>
            <person name="Santana Q.C."/>
            <person name="Seifert K.A."/>
            <person name="Soal N."/>
            <person name="Steenkamp E.T."/>
            <person name="Tatham C.T."/>
            <person name="van der Nest M.A."/>
            <person name="Wingfield M.J."/>
        </authorList>
    </citation>
    <scope>NUCLEOTIDE SEQUENCE [LARGE SCALE GENOMIC DNA]</scope>
    <source>
        <strain evidence="2">CMW44962</strain>
    </source>
</reference>
<dbReference type="EMBL" id="RIBY02001834">
    <property type="protein sequence ID" value="KAH9828052.1"/>
    <property type="molecule type" value="Genomic_DNA"/>
</dbReference>
<sequence length="78" mass="9040">MPAHGKCTIRRTPSCSFAFHTPWTLTIAQKKSQKQNRKVIYFLFFSASRMTFLTIFCSSIRKARTTRSLTQLAQRDPP</sequence>
<feature type="transmembrane region" description="Helical" evidence="1">
    <location>
        <begin position="39"/>
        <end position="60"/>
    </location>
</feature>
<dbReference type="Proteomes" id="UP001138500">
    <property type="component" value="Unassembled WGS sequence"/>
</dbReference>
<keyword evidence="1" id="KW-0812">Transmembrane</keyword>
<comment type="caution">
    <text evidence="2">The sequence shown here is derived from an EMBL/GenBank/DDBJ whole genome shotgun (WGS) entry which is preliminary data.</text>
</comment>
<organism evidence="2 3">
    <name type="scientific">Teratosphaeria destructans</name>
    <dbReference type="NCBI Taxonomy" id="418781"/>
    <lineage>
        <taxon>Eukaryota</taxon>
        <taxon>Fungi</taxon>
        <taxon>Dikarya</taxon>
        <taxon>Ascomycota</taxon>
        <taxon>Pezizomycotina</taxon>
        <taxon>Dothideomycetes</taxon>
        <taxon>Dothideomycetidae</taxon>
        <taxon>Mycosphaerellales</taxon>
        <taxon>Teratosphaeriaceae</taxon>
        <taxon>Teratosphaeria</taxon>
    </lineage>
</organism>
<evidence type="ECO:0000313" key="2">
    <source>
        <dbReference type="EMBL" id="KAH9828052.1"/>
    </source>
</evidence>